<keyword evidence="3 5" id="KW-0378">Hydrolase</keyword>
<comment type="caution">
    <text evidence="6">The sequence shown here is derived from an EMBL/GenBank/DDBJ whole genome shotgun (WGS) entry which is preliminary data.</text>
</comment>
<dbReference type="Gene3D" id="2.115.10.20">
    <property type="entry name" value="Glycosyl hydrolase domain, family 43"/>
    <property type="match status" value="1"/>
</dbReference>
<proteinExistence type="inferred from homology"/>
<comment type="similarity">
    <text evidence="2 5">Belongs to the glycosyl hydrolase 43 family.</text>
</comment>
<organism evidence="6 7">
    <name type="scientific">Cohnella rhizosphaerae</name>
    <dbReference type="NCBI Taxonomy" id="1457232"/>
    <lineage>
        <taxon>Bacteria</taxon>
        <taxon>Bacillati</taxon>
        <taxon>Bacillota</taxon>
        <taxon>Bacilli</taxon>
        <taxon>Bacillales</taxon>
        <taxon>Paenibacillaceae</taxon>
        <taxon>Cohnella</taxon>
    </lineage>
</organism>
<dbReference type="PANTHER" id="PTHR43301">
    <property type="entry name" value="ARABINAN ENDO-1,5-ALPHA-L-ARABINOSIDASE"/>
    <property type="match status" value="1"/>
</dbReference>
<evidence type="ECO:0000256" key="1">
    <source>
        <dbReference type="ARBA" id="ARBA00004834"/>
    </source>
</evidence>
<evidence type="ECO:0000256" key="5">
    <source>
        <dbReference type="RuleBase" id="RU361187"/>
    </source>
</evidence>
<dbReference type="InterPro" id="IPR023296">
    <property type="entry name" value="Glyco_hydro_beta-prop_sf"/>
</dbReference>
<dbReference type="InterPro" id="IPR050727">
    <property type="entry name" value="GH43_arabinanases"/>
</dbReference>
<protein>
    <submittedName>
        <fullName evidence="6">Glycoside hydrolase family 43 protein</fullName>
    </submittedName>
</protein>
<keyword evidence="7" id="KW-1185">Reference proteome</keyword>
<evidence type="ECO:0000256" key="2">
    <source>
        <dbReference type="ARBA" id="ARBA00009865"/>
    </source>
</evidence>
<reference evidence="6" key="1">
    <citation type="submission" date="2022-10" db="EMBL/GenBank/DDBJ databases">
        <title>Comparative genomic analysis of Cohnella hashimotonis sp. nov., isolated from the International Space Station.</title>
        <authorList>
            <person name="Simpson A."/>
            <person name="Venkateswaran K."/>
        </authorList>
    </citation>
    <scope>NUCLEOTIDE SEQUENCE</scope>
    <source>
        <strain evidence="6">DSM 28161</strain>
    </source>
</reference>
<dbReference type="AlphaFoldDB" id="A0A9X4KV83"/>
<dbReference type="CDD" id="cd08981">
    <property type="entry name" value="GH43_Bt1873-like"/>
    <property type="match status" value="1"/>
</dbReference>
<dbReference type="Pfam" id="PF04616">
    <property type="entry name" value="Glyco_hydro_43"/>
    <property type="match status" value="1"/>
</dbReference>
<dbReference type="GO" id="GO:0004553">
    <property type="term" value="F:hydrolase activity, hydrolyzing O-glycosyl compounds"/>
    <property type="evidence" value="ECO:0007669"/>
    <property type="project" value="InterPro"/>
</dbReference>
<dbReference type="EMBL" id="JAPDIA010000007">
    <property type="protein sequence ID" value="MDG0811532.1"/>
    <property type="molecule type" value="Genomic_DNA"/>
</dbReference>
<comment type="pathway">
    <text evidence="1">Glycan metabolism; L-arabinan degradation.</text>
</comment>
<evidence type="ECO:0000313" key="7">
    <source>
        <dbReference type="Proteomes" id="UP001153404"/>
    </source>
</evidence>
<evidence type="ECO:0000256" key="3">
    <source>
        <dbReference type="ARBA" id="ARBA00022801"/>
    </source>
</evidence>
<dbReference type="PANTHER" id="PTHR43301:SF3">
    <property type="entry name" value="ARABINAN ENDO-1,5-ALPHA-L-ARABINOSIDASE A-RELATED"/>
    <property type="match status" value="1"/>
</dbReference>
<dbReference type="GO" id="GO:0005975">
    <property type="term" value="P:carbohydrate metabolic process"/>
    <property type="evidence" value="ECO:0007669"/>
    <property type="project" value="InterPro"/>
</dbReference>
<name>A0A9X4KV83_9BACL</name>
<keyword evidence="4 5" id="KW-0326">Glycosidase</keyword>
<sequence>MLRRSDIQIRDPFVVTVPEEGLYYLYGTTDRNAWSGPGTGFDVYRSRDLAHWEGPFPAFRPETGFWGTENFWAPEVHCWRGMYYMFASFKAPGRRRATQILAANGPLGPFRPLSDRPATPPDWECLDGTLYVDRQGDPWIVFCREWLQVTDGEMYALRLSADLTATAGEPVKLFAATEAPWVRSAVYEVSGQEEARGFVTDGPFLFRPAEQELWMLWSSHGDEGYAVGVAKSASGEIEGPWIQEKLPFFRRDGGHGMLFADLEGRLTLALHCPNRTPDERPVFFRVKPEGGTLVISAD</sequence>
<dbReference type="SUPFAM" id="SSF75005">
    <property type="entry name" value="Arabinanase/levansucrase/invertase"/>
    <property type="match status" value="1"/>
</dbReference>
<gene>
    <name evidence="6" type="ORF">OMP40_20770</name>
</gene>
<evidence type="ECO:0000313" key="6">
    <source>
        <dbReference type="EMBL" id="MDG0811532.1"/>
    </source>
</evidence>
<accession>A0A9X4KV83</accession>
<dbReference type="RefSeq" id="WP_277534206.1">
    <property type="nucleotide sequence ID" value="NZ_JAPDIA010000007.1"/>
</dbReference>
<evidence type="ECO:0000256" key="4">
    <source>
        <dbReference type="ARBA" id="ARBA00023295"/>
    </source>
</evidence>
<dbReference type="InterPro" id="IPR006710">
    <property type="entry name" value="Glyco_hydro_43"/>
</dbReference>
<dbReference type="Proteomes" id="UP001153404">
    <property type="component" value="Unassembled WGS sequence"/>
</dbReference>